<dbReference type="InterPro" id="IPR036390">
    <property type="entry name" value="WH_DNA-bd_sf"/>
</dbReference>
<reference evidence="2" key="1">
    <citation type="submission" date="2023-06" db="EMBL/GenBank/DDBJ databases">
        <authorList>
            <person name="Kurt Z."/>
        </authorList>
    </citation>
    <scope>NUCLEOTIDE SEQUENCE</scope>
</reference>
<dbReference type="EMBL" id="CAXDID020000259">
    <property type="protein sequence ID" value="CAL6066262.1"/>
    <property type="molecule type" value="Genomic_DNA"/>
</dbReference>
<dbReference type="PANTHER" id="PTHR13149">
    <property type="entry name" value="VACUOLAR PROTEIN SORTING-ASSOCIATED PROTEIN VPS25"/>
    <property type="match status" value="1"/>
</dbReference>
<dbReference type="Proteomes" id="UP001642409">
    <property type="component" value="Unassembled WGS sequence"/>
</dbReference>
<evidence type="ECO:0000313" key="1">
    <source>
        <dbReference type="EMBL" id="CAI9914542.1"/>
    </source>
</evidence>
<dbReference type="Pfam" id="PF05871">
    <property type="entry name" value="ESCRT-II"/>
    <property type="match status" value="1"/>
</dbReference>
<evidence type="ECO:0000313" key="4">
    <source>
        <dbReference type="EMBL" id="CAL6066262.1"/>
    </source>
</evidence>
<dbReference type="GO" id="GO:0000814">
    <property type="term" value="C:ESCRT II complex"/>
    <property type="evidence" value="ECO:0007669"/>
    <property type="project" value="InterPro"/>
</dbReference>
<dbReference type="GO" id="GO:0043328">
    <property type="term" value="P:protein transport to vacuole involved in ubiquitin-dependent protein catabolic process via the multivesicular body sorting pathway"/>
    <property type="evidence" value="ECO:0007669"/>
    <property type="project" value="TreeGrafter"/>
</dbReference>
<name>A0AA86NLF7_9EUKA</name>
<evidence type="ECO:0000313" key="2">
    <source>
        <dbReference type="EMBL" id="CAI9921198.1"/>
    </source>
</evidence>
<dbReference type="GO" id="GO:0042803">
    <property type="term" value="F:protein homodimerization activity"/>
    <property type="evidence" value="ECO:0007669"/>
    <property type="project" value="TreeGrafter"/>
</dbReference>
<keyword evidence="5" id="KW-1185">Reference proteome</keyword>
<protein>
    <submittedName>
        <fullName evidence="2">ESCRT-II complex subunit domain-containing protein</fullName>
    </submittedName>
    <submittedName>
        <fullName evidence="3">ESCRT-II_complex subunit domain-containing protein</fullName>
    </submittedName>
</protein>
<comment type="caution">
    <text evidence="2">The sequence shown here is derived from an EMBL/GenBank/DDBJ whole genome shotgun (WGS) entry which is preliminary data.</text>
</comment>
<dbReference type="Gene3D" id="1.10.10.570">
    <property type="entry name" value="Winged helix' DNA-binding domain. Chain C. Domain 1"/>
    <property type="match status" value="1"/>
</dbReference>
<evidence type="ECO:0000313" key="3">
    <source>
        <dbReference type="EMBL" id="CAL6052397.1"/>
    </source>
</evidence>
<reference evidence="3 5" key="2">
    <citation type="submission" date="2024-07" db="EMBL/GenBank/DDBJ databases">
        <authorList>
            <person name="Akdeniz Z."/>
        </authorList>
    </citation>
    <scope>NUCLEOTIDE SEQUENCE [LARGE SCALE GENOMIC DNA]</scope>
</reference>
<dbReference type="SUPFAM" id="SSF46785">
    <property type="entry name" value="Winged helix' DNA-binding domain"/>
    <property type="match status" value="1"/>
</dbReference>
<gene>
    <name evidence="1" type="ORF">HINF_LOCUS2187</name>
    <name evidence="3" type="ORF">HINF_LOCUS44829</name>
    <name evidence="4" type="ORF">HINF_LOCUS52237</name>
    <name evidence="2" type="ORF">HINF_LOCUS8843</name>
</gene>
<dbReference type="GO" id="GO:0005198">
    <property type="term" value="F:structural molecule activity"/>
    <property type="evidence" value="ECO:0007669"/>
    <property type="project" value="TreeGrafter"/>
</dbReference>
<accession>A0AA86NLF7</accession>
<proteinExistence type="predicted"/>
<dbReference type="InterPro" id="IPR014041">
    <property type="entry name" value="ESCRT-II_cplx_Vps25-sub_N"/>
</dbReference>
<dbReference type="EMBL" id="CAXDID020000192">
    <property type="protein sequence ID" value="CAL6052397.1"/>
    <property type="molecule type" value="Genomic_DNA"/>
</dbReference>
<evidence type="ECO:0000313" key="5">
    <source>
        <dbReference type="Proteomes" id="UP001642409"/>
    </source>
</evidence>
<dbReference type="PANTHER" id="PTHR13149:SF0">
    <property type="entry name" value="VACUOLAR PROTEIN-SORTING-ASSOCIATED PROTEIN 25"/>
    <property type="match status" value="1"/>
</dbReference>
<dbReference type="AlphaFoldDB" id="A0AA86NLF7"/>
<dbReference type="EMBL" id="CATOUU010000217">
    <property type="protein sequence ID" value="CAI9921198.1"/>
    <property type="molecule type" value="Genomic_DNA"/>
</dbReference>
<dbReference type="InterPro" id="IPR008570">
    <property type="entry name" value="ESCRT-II_cplx_Vps25-sub"/>
</dbReference>
<dbReference type="EMBL" id="CATOUU010000052">
    <property type="protein sequence ID" value="CAI9914542.1"/>
    <property type="molecule type" value="Genomic_DNA"/>
</dbReference>
<sequence length="169" mass="19630">MREFDNYPPFYQVQGLTDSKIRNSQLQHWAKHVRSFCQQKQVFLVDLNIVAQSSLFSSSDKQFQATKDLQLKIFNYMVQNNQGIWTDQNKQACWIYTSNNMINDIAQTITIKAQDDIMTIDEAQSCLQGSQYEKVPTQFFIIIIKELAKLQILSIVLDGQKIEGIKIKQ</sequence>
<organism evidence="2">
    <name type="scientific">Hexamita inflata</name>
    <dbReference type="NCBI Taxonomy" id="28002"/>
    <lineage>
        <taxon>Eukaryota</taxon>
        <taxon>Metamonada</taxon>
        <taxon>Diplomonadida</taxon>
        <taxon>Hexamitidae</taxon>
        <taxon>Hexamitinae</taxon>
        <taxon>Hexamita</taxon>
    </lineage>
</organism>